<dbReference type="Gene3D" id="1.20.1070.10">
    <property type="entry name" value="Rhodopsin 7-helix transmembrane proteins"/>
    <property type="match status" value="1"/>
</dbReference>
<feature type="transmembrane region" description="Helical" evidence="9">
    <location>
        <begin position="110"/>
        <end position="138"/>
    </location>
</feature>
<sequence length="444" mass="50007">MQGSIKKGAGMNHSSTLLPIPSTLEPPIGLSKYNQALTDFNLFHYEYMQHLNVINASGHEVPFTDIDRDNFKEMIVRNCNLSLVQDYAARFAMLVVLKEEEMANVHVSSLFTLILTAIFALVGAVGAIGNLLTVWVIYSTTSLHSHTNLFLASLAISDLLLIVVGVPFDVLHAWRATDSLVARLPAYCEITSTSISLFTFASTLTIVSLTFERYVAICHPFSLRMWFDRKKVIRLIYVLWFFAAVPSLYIGLQFKRVTRDWCGASHVIEQGRCDYVNYGFSFQIEMAISAVVHMHTAPTAECPAGGVSTAQGGRRVSRMYSTVSNMSAPPASPLLQMHMRDSAVPPMSQQAQRMVMKMLFTVTTVFFVCYLPYHVQRLIVMYARCDSAICEMLYPITGLLQYVSATLNPIIYNLMSIRFRAAFRRQMSELLIRRKRDLSSIVRI</sequence>
<dbReference type="GO" id="GO:0005886">
    <property type="term" value="C:plasma membrane"/>
    <property type="evidence" value="ECO:0000318"/>
    <property type="project" value="GO_Central"/>
</dbReference>
<dbReference type="GO" id="GO:0008020">
    <property type="term" value="F:G protein-coupled photoreceptor activity"/>
    <property type="evidence" value="ECO:0000318"/>
    <property type="project" value="GO_Central"/>
</dbReference>
<reference evidence="12" key="1">
    <citation type="journal article" date="2008" name="Nat. Genet.">
        <title>The Pristionchus pacificus genome provides a unique perspective on nematode lifestyle and parasitism.</title>
        <authorList>
            <person name="Dieterich C."/>
            <person name="Clifton S.W."/>
            <person name="Schuster L.N."/>
            <person name="Chinwalla A."/>
            <person name="Delehaunty K."/>
            <person name="Dinkelacker I."/>
            <person name="Fulton L."/>
            <person name="Fulton R."/>
            <person name="Godfrey J."/>
            <person name="Minx P."/>
            <person name="Mitreva M."/>
            <person name="Roeseler W."/>
            <person name="Tian H."/>
            <person name="Witte H."/>
            <person name="Yang S.P."/>
            <person name="Wilson R.K."/>
            <person name="Sommer R.J."/>
        </authorList>
    </citation>
    <scope>NUCLEOTIDE SEQUENCE [LARGE SCALE GENOMIC DNA]</scope>
    <source>
        <strain evidence="12">PS312</strain>
    </source>
</reference>
<evidence type="ECO:0000313" key="12">
    <source>
        <dbReference type="Proteomes" id="UP000005239"/>
    </source>
</evidence>
<dbReference type="InterPro" id="IPR000276">
    <property type="entry name" value="GPCR_Rhodpsn"/>
</dbReference>
<proteinExistence type="inferred from homology"/>
<feature type="domain" description="G-protein coupled receptors family 1 profile" evidence="10">
    <location>
        <begin position="129"/>
        <end position="412"/>
    </location>
</feature>
<evidence type="ECO:0000256" key="5">
    <source>
        <dbReference type="ARBA" id="ARBA00023136"/>
    </source>
</evidence>
<evidence type="ECO:0000313" key="11">
    <source>
        <dbReference type="EnsemblMetazoa" id="PPA26287.1"/>
    </source>
</evidence>
<keyword evidence="6 8" id="KW-0675">Receptor</keyword>
<accession>A0A8R1UHZ9</accession>
<evidence type="ECO:0000256" key="2">
    <source>
        <dbReference type="ARBA" id="ARBA00022692"/>
    </source>
</evidence>
<dbReference type="PANTHER" id="PTHR24243:SF208">
    <property type="entry name" value="PYROKININ-1 RECEPTOR"/>
    <property type="match status" value="1"/>
</dbReference>
<keyword evidence="3 9" id="KW-1133">Transmembrane helix</keyword>
<dbReference type="GO" id="GO:0007602">
    <property type="term" value="P:phototransduction"/>
    <property type="evidence" value="ECO:0000318"/>
    <property type="project" value="GO_Central"/>
</dbReference>
<dbReference type="PROSITE" id="PS00237">
    <property type="entry name" value="G_PROTEIN_RECEP_F1_1"/>
    <property type="match status" value="1"/>
</dbReference>
<feature type="transmembrane region" description="Helical" evidence="9">
    <location>
        <begin position="393"/>
        <end position="415"/>
    </location>
</feature>
<dbReference type="PRINTS" id="PR00237">
    <property type="entry name" value="GPCRRHODOPSN"/>
</dbReference>
<feature type="transmembrane region" description="Helical" evidence="9">
    <location>
        <begin position="231"/>
        <end position="252"/>
    </location>
</feature>
<evidence type="ECO:0000256" key="1">
    <source>
        <dbReference type="ARBA" id="ARBA00004141"/>
    </source>
</evidence>
<evidence type="ECO:0000256" key="6">
    <source>
        <dbReference type="ARBA" id="ARBA00023170"/>
    </source>
</evidence>
<dbReference type="PROSITE" id="PS50262">
    <property type="entry name" value="G_PROTEIN_RECEP_F1_2"/>
    <property type="match status" value="1"/>
</dbReference>
<dbReference type="SUPFAM" id="SSF81321">
    <property type="entry name" value="Family A G protein-coupled receptor-like"/>
    <property type="match status" value="1"/>
</dbReference>
<comment type="similarity">
    <text evidence="8">Belongs to the G-protein coupled receptor 1 family.</text>
</comment>
<dbReference type="GO" id="GO:0071482">
    <property type="term" value="P:cellular response to light stimulus"/>
    <property type="evidence" value="ECO:0000318"/>
    <property type="project" value="GO_Central"/>
</dbReference>
<name>A0A8R1UHZ9_PRIPA</name>
<feature type="transmembrane region" description="Helical" evidence="9">
    <location>
        <begin position="150"/>
        <end position="174"/>
    </location>
</feature>
<protein>
    <submittedName>
        <fullName evidence="11">Nmur-3</fullName>
    </submittedName>
</protein>
<dbReference type="Proteomes" id="UP000005239">
    <property type="component" value="Unassembled WGS sequence"/>
</dbReference>
<dbReference type="AlphaFoldDB" id="A0A8R1UHZ9"/>
<feature type="transmembrane region" description="Helical" evidence="9">
    <location>
        <begin position="355"/>
        <end position="373"/>
    </location>
</feature>
<evidence type="ECO:0000256" key="4">
    <source>
        <dbReference type="ARBA" id="ARBA00023040"/>
    </source>
</evidence>
<keyword evidence="5 9" id="KW-0472">Membrane</keyword>
<evidence type="ECO:0000259" key="10">
    <source>
        <dbReference type="PROSITE" id="PS50262"/>
    </source>
</evidence>
<keyword evidence="4 8" id="KW-0297">G-protein coupled receptor</keyword>
<keyword evidence="2 8" id="KW-0812">Transmembrane</keyword>
<dbReference type="GO" id="GO:0007186">
    <property type="term" value="P:G protein-coupled receptor signaling pathway"/>
    <property type="evidence" value="ECO:0000318"/>
    <property type="project" value="GO_Central"/>
</dbReference>
<gene>
    <name evidence="11" type="primary">WBGene00115841</name>
</gene>
<keyword evidence="12" id="KW-1185">Reference proteome</keyword>
<organism evidence="11 12">
    <name type="scientific">Pristionchus pacificus</name>
    <name type="common">Parasitic nematode worm</name>
    <dbReference type="NCBI Taxonomy" id="54126"/>
    <lineage>
        <taxon>Eukaryota</taxon>
        <taxon>Metazoa</taxon>
        <taxon>Ecdysozoa</taxon>
        <taxon>Nematoda</taxon>
        <taxon>Chromadorea</taxon>
        <taxon>Rhabditida</taxon>
        <taxon>Rhabditina</taxon>
        <taxon>Diplogasteromorpha</taxon>
        <taxon>Diplogasteroidea</taxon>
        <taxon>Neodiplogasteridae</taxon>
        <taxon>Pristionchus</taxon>
    </lineage>
</organism>
<dbReference type="EnsemblMetazoa" id="PPA26287.1">
    <property type="protein sequence ID" value="PPA26287.1"/>
    <property type="gene ID" value="WBGene00115841"/>
</dbReference>
<reference evidence="11" key="2">
    <citation type="submission" date="2022-06" db="UniProtKB">
        <authorList>
            <consortium name="EnsemblMetazoa"/>
        </authorList>
    </citation>
    <scope>IDENTIFICATION</scope>
    <source>
        <strain evidence="11">PS312</strain>
    </source>
</reference>
<evidence type="ECO:0000256" key="9">
    <source>
        <dbReference type="SAM" id="Phobius"/>
    </source>
</evidence>
<feature type="transmembrane region" description="Helical" evidence="9">
    <location>
        <begin position="186"/>
        <end position="211"/>
    </location>
</feature>
<dbReference type="Pfam" id="PF00001">
    <property type="entry name" value="7tm_1"/>
    <property type="match status" value="1"/>
</dbReference>
<dbReference type="InterPro" id="IPR017452">
    <property type="entry name" value="GPCR_Rhodpsn_7TM"/>
</dbReference>
<dbReference type="SMART" id="SM01381">
    <property type="entry name" value="7TM_GPCR_Srsx"/>
    <property type="match status" value="1"/>
</dbReference>
<evidence type="ECO:0000256" key="3">
    <source>
        <dbReference type="ARBA" id="ARBA00022989"/>
    </source>
</evidence>
<dbReference type="PANTHER" id="PTHR24243">
    <property type="entry name" value="G-PROTEIN COUPLED RECEPTOR"/>
    <property type="match status" value="1"/>
</dbReference>
<keyword evidence="7 8" id="KW-0807">Transducer</keyword>
<evidence type="ECO:0000256" key="8">
    <source>
        <dbReference type="RuleBase" id="RU000688"/>
    </source>
</evidence>
<comment type="subcellular location">
    <subcellularLocation>
        <location evidence="1">Membrane</location>
        <topology evidence="1">Multi-pass membrane protein</topology>
    </subcellularLocation>
</comment>
<evidence type="ECO:0000256" key="7">
    <source>
        <dbReference type="ARBA" id="ARBA00023224"/>
    </source>
</evidence>